<organism evidence="3">
    <name type="scientific">Rhodococcus hoagii</name>
    <name type="common">Corynebacterium equii</name>
    <dbReference type="NCBI Taxonomy" id="43767"/>
    <lineage>
        <taxon>Bacteria</taxon>
        <taxon>Bacillati</taxon>
        <taxon>Actinomycetota</taxon>
        <taxon>Actinomycetes</taxon>
        <taxon>Mycobacteriales</taxon>
        <taxon>Nocardiaceae</taxon>
        <taxon>Prescottella</taxon>
    </lineage>
</organism>
<proteinExistence type="predicted"/>
<evidence type="ECO:0000313" key="2">
    <source>
        <dbReference type="EMBL" id="AAG21748.1"/>
    </source>
</evidence>
<geneLocation type="plasmid" evidence="3">
    <name>pREAT701</name>
    <name>p33701</name>
</geneLocation>
<name>Q9EU34_RHOHA</name>
<evidence type="ECO:0000256" key="1">
    <source>
        <dbReference type="SAM" id="MobiDB-lite"/>
    </source>
</evidence>
<feature type="region of interest" description="Disordered" evidence="1">
    <location>
        <begin position="213"/>
        <end position="240"/>
    </location>
</feature>
<reference evidence="3" key="1">
    <citation type="journal article" date="2000" name="Infect. Immun.">
        <title>DNA sequence and comparison of virulence plasmids from Rhodococcus equi ATCC 33701 and 103.</title>
        <authorList>
            <person name="Takai S."/>
            <person name="Hines S.A."/>
            <person name="Sekizaki T."/>
            <person name="Nicholson V.M."/>
            <person name="Alperin D.A."/>
            <person name="Osaki M."/>
            <person name="Takamatsu D."/>
            <person name="Nakamura M."/>
            <person name="Suzuki K."/>
            <person name="Ogino N."/>
            <person name="Kakuda T."/>
            <person name="Dan H."/>
            <person name="Prescott J.F."/>
        </authorList>
    </citation>
    <scope>NUCLEOTIDE SEQUENCE</scope>
    <source>
        <strain evidence="2">103</strain>
        <strain evidence="3">ATCC33701</strain>
        <plasmid evidence="3">pREAT701 (p33701)</plasmid>
        <plasmid evidence="2">unnamed</plasmid>
    </source>
</reference>
<accession>Q9EU34</accession>
<geneLocation type="plasmid" evidence="2">
    <name>unnamed</name>
</geneLocation>
<keyword evidence="3" id="KW-0614">Plasmid</keyword>
<dbReference type="EMBL" id="AP001204">
    <property type="protein sequence ID" value="BAB16654.1"/>
    <property type="molecule type" value="Genomic_DNA"/>
</dbReference>
<evidence type="ECO:0000313" key="3">
    <source>
        <dbReference type="EMBL" id="BAB16654.1"/>
    </source>
</evidence>
<dbReference type="EMBL" id="AF116907">
    <property type="protein sequence ID" value="AAG21748.1"/>
    <property type="molecule type" value="Genomic_DNA"/>
</dbReference>
<sequence>MATIAPTRLPTSILTASDWPFCHFSHANLPPEKTSAATQARVTPQRSQFSSLSRPFAPGGTSGLMSKFCARTAVSRTVWSMEISLPLVVMNYCVDHRSGSRSWIAVTMPMPAAITSAGTWMAAPLVWMGTPSIARQVGRLDRAAEPRNRCQPIDQLSCTAPATMERRWRTSFGAAPAVFAIVTRPRSSVCRPRFRCSRMRSWALASPSMVSRHTTTTYGDSRSRSVPHGHCWRASPAKSQ</sequence>
<protein>
    <submittedName>
        <fullName evidence="3">Uncharacterized protein</fullName>
    </submittedName>
</protein>
<dbReference type="AlphaFoldDB" id="Q9EU34"/>
<gene>
    <name evidence="3" type="primary">orf45</name>
</gene>